<dbReference type="InterPro" id="IPR006528">
    <property type="entry name" value="Phage_head_morphogenesis_dom"/>
</dbReference>
<accession>A0A8S5VBC0</accession>
<organism evidence="2">
    <name type="scientific">Myoviridae sp. ctbEa13</name>
    <dbReference type="NCBI Taxonomy" id="2825136"/>
    <lineage>
        <taxon>Viruses</taxon>
        <taxon>Duplodnaviria</taxon>
        <taxon>Heunggongvirae</taxon>
        <taxon>Uroviricota</taxon>
        <taxon>Caudoviricetes</taxon>
    </lineage>
</organism>
<protein>
    <submittedName>
        <fullName evidence="2">Minor capsid component</fullName>
    </submittedName>
</protein>
<dbReference type="EMBL" id="BK016237">
    <property type="protein sequence ID" value="DAG04006.1"/>
    <property type="molecule type" value="Genomic_DNA"/>
</dbReference>
<sequence length="275" mass="31765">MNKRVERTIQKIYLEILKKVYNTNNIIALSKGSREQIISSVAKMNTSESYDQFCKKYAKILASQGILTRRGTWRKFYEEAKKRHIVGLPKTWTEFETSILKNAITHNFNMIKSIPNETLKMLEHKYTSTLIEEVAKGQLPRGSFQKQLMSHGHKNAKLIARTETAKLQTAITENRALDLGSVAYIWLASNDRRTRPSHRAMNGVVVFWRPDTQKPLLDNMRGNAGEFPNCRCDPQAIFDEDDLDKNQYKVYDYKTDKVITMSKNELIKAMLNKGL</sequence>
<name>A0A8S5VBC0_9CAUD</name>
<evidence type="ECO:0000259" key="1">
    <source>
        <dbReference type="Pfam" id="PF04233"/>
    </source>
</evidence>
<proteinExistence type="predicted"/>
<feature type="domain" description="Phage head morphogenesis" evidence="1">
    <location>
        <begin position="143"/>
        <end position="232"/>
    </location>
</feature>
<reference evidence="2" key="1">
    <citation type="journal article" date="2021" name="Proc. Natl. Acad. Sci. U.S.A.">
        <title>A Catalog of Tens of Thousands of Viruses from Human Metagenomes Reveals Hidden Associations with Chronic Diseases.</title>
        <authorList>
            <person name="Tisza M.J."/>
            <person name="Buck C.B."/>
        </authorList>
    </citation>
    <scope>NUCLEOTIDE SEQUENCE</scope>
    <source>
        <strain evidence="2">CtbEa13</strain>
    </source>
</reference>
<dbReference type="Pfam" id="PF04233">
    <property type="entry name" value="Phage_Mu_F"/>
    <property type="match status" value="1"/>
</dbReference>
<evidence type="ECO:0000313" key="2">
    <source>
        <dbReference type="EMBL" id="DAG04006.1"/>
    </source>
</evidence>
<dbReference type="NCBIfam" id="TIGR01641">
    <property type="entry name" value="phageSPP1_gp7"/>
    <property type="match status" value="1"/>
</dbReference>